<keyword evidence="3" id="KW-0378">Hydrolase</keyword>
<dbReference type="AlphaFoldDB" id="A0A9D1QBV6"/>
<comment type="caution">
    <text evidence="7">The sequence shown here is derived from an EMBL/GenBank/DDBJ whole genome shotgun (WGS) entry which is preliminary data.</text>
</comment>
<evidence type="ECO:0000313" key="7">
    <source>
        <dbReference type="EMBL" id="HIW10238.1"/>
    </source>
</evidence>
<feature type="domain" description="MurNAc-LAA" evidence="6">
    <location>
        <begin position="97"/>
        <end position="255"/>
    </location>
</feature>
<reference evidence="7" key="2">
    <citation type="submission" date="2021-04" db="EMBL/GenBank/DDBJ databases">
        <authorList>
            <person name="Gilroy R."/>
        </authorList>
    </citation>
    <scope>NUCLEOTIDE SEQUENCE</scope>
    <source>
        <strain evidence="7">ChiBcec15-1070</strain>
    </source>
</reference>
<dbReference type="Proteomes" id="UP000823926">
    <property type="component" value="Unassembled WGS sequence"/>
</dbReference>
<feature type="signal peptide" evidence="5">
    <location>
        <begin position="1"/>
        <end position="24"/>
    </location>
</feature>
<dbReference type="CDD" id="cd02696">
    <property type="entry name" value="MurNAc-LAA"/>
    <property type="match status" value="1"/>
</dbReference>
<name>A0A9D1QBV6_9BACT</name>
<reference evidence="7" key="1">
    <citation type="journal article" date="2021" name="PeerJ">
        <title>Extensive microbial diversity within the chicken gut microbiome revealed by metagenomics and culture.</title>
        <authorList>
            <person name="Gilroy R."/>
            <person name="Ravi A."/>
            <person name="Getino M."/>
            <person name="Pursley I."/>
            <person name="Horton D.L."/>
            <person name="Alikhan N.F."/>
            <person name="Baker D."/>
            <person name="Gharbi K."/>
            <person name="Hall N."/>
            <person name="Watson M."/>
            <person name="Adriaenssens E.M."/>
            <person name="Foster-Nyarko E."/>
            <person name="Jarju S."/>
            <person name="Secka A."/>
            <person name="Antonio M."/>
            <person name="Oren A."/>
            <person name="Chaudhuri R.R."/>
            <person name="La Ragione R."/>
            <person name="Hildebrand F."/>
            <person name="Pallen M.J."/>
        </authorList>
    </citation>
    <scope>NUCLEOTIDE SEQUENCE</scope>
    <source>
        <strain evidence="7">ChiBcec15-1070</strain>
    </source>
</reference>
<dbReference type="Gene3D" id="3.40.630.40">
    <property type="entry name" value="Zn-dependent exopeptidases"/>
    <property type="match status" value="1"/>
</dbReference>
<sequence>MKLLTIIRRVLLLWVTGILLPVCAAASSDEGGVLRCIVIDAGHGGKDPGAVGNGQQEKAINLGVALKLGRMIEEGLPDVKVVYTRKDDRFIALADRSKIASDAGGDLFISIHTNSSTASSAAGTETYVMGEDKGNRNLSVVMRENAVISLEADYSSRYEGYDPNSSESLILFSLMQYAYQSQSLSLAELIQGQYAGYAQRGNKGVKQAGFLVLWRTPMPSVLTEVGFISNPAEARFLGSSAGQEKVAASIYRAVKEYKRRTDSRTLATEPPVETAPAKPTSPSTQTASTHHSQNSSKKQDDIVFRIQVKSSLEKMKISRTNFGSYVDKVVEKRIDGRYKYFCGATFSYQEALLLQREVRRTFPDAFMVAFRGTQPIPLAQALKECR</sequence>
<evidence type="ECO:0000259" key="6">
    <source>
        <dbReference type="SMART" id="SM00646"/>
    </source>
</evidence>
<protein>
    <recommendedName>
        <fullName evidence="2">N-acetylmuramoyl-L-alanine amidase</fullName>
        <ecNumber evidence="2">3.5.1.28</ecNumber>
    </recommendedName>
</protein>
<dbReference type="GO" id="GO:0030288">
    <property type="term" value="C:outer membrane-bounded periplasmic space"/>
    <property type="evidence" value="ECO:0007669"/>
    <property type="project" value="TreeGrafter"/>
</dbReference>
<evidence type="ECO:0000256" key="4">
    <source>
        <dbReference type="SAM" id="MobiDB-lite"/>
    </source>
</evidence>
<dbReference type="InterPro" id="IPR002508">
    <property type="entry name" value="MurNAc-LAA_cat"/>
</dbReference>
<gene>
    <name evidence="7" type="ORF">H9888_01935</name>
</gene>
<evidence type="ECO:0000256" key="2">
    <source>
        <dbReference type="ARBA" id="ARBA00011901"/>
    </source>
</evidence>
<feature type="chain" id="PRO_5039039846" description="N-acetylmuramoyl-L-alanine amidase" evidence="5">
    <location>
        <begin position="25"/>
        <end position="386"/>
    </location>
</feature>
<dbReference type="GO" id="GO:0009253">
    <property type="term" value="P:peptidoglycan catabolic process"/>
    <property type="evidence" value="ECO:0007669"/>
    <property type="project" value="InterPro"/>
</dbReference>
<feature type="compositionally biased region" description="Polar residues" evidence="4">
    <location>
        <begin position="280"/>
        <end position="296"/>
    </location>
</feature>
<evidence type="ECO:0000313" key="8">
    <source>
        <dbReference type="Proteomes" id="UP000823926"/>
    </source>
</evidence>
<dbReference type="GO" id="GO:0008745">
    <property type="term" value="F:N-acetylmuramoyl-L-alanine amidase activity"/>
    <property type="evidence" value="ECO:0007669"/>
    <property type="project" value="UniProtKB-EC"/>
</dbReference>
<dbReference type="PANTHER" id="PTHR30404">
    <property type="entry name" value="N-ACETYLMURAMOYL-L-ALANINE AMIDASE"/>
    <property type="match status" value="1"/>
</dbReference>
<dbReference type="InterPro" id="IPR050695">
    <property type="entry name" value="N-acetylmuramoyl_amidase_3"/>
</dbReference>
<evidence type="ECO:0000256" key="5">
    <source>
        <dbReference type="SAM" id="SignalP"/>
    </source>
</evidence>
<organism evidence="7 8">
    <name type="scientific">Candidatus Rikenella faecigallinarum</name>
    <dbReference type="NCBI Taxonomy" id="2838745"/>
    <lineage>
        <taxon>Bacteria</taxon>
        <taxon>Pseudomonadati</taxon>
        <taxon>Bacteroidota</taxon>
        <taxon>Bacteroidia</taxon>
        <taxon>Bacteroidales</taxon>
        <taxon>Rikenellaceae</taxon>
        <taxon>Rikenella</taxon>
    </lineage>
</organism>
<dbReference type="EMBL" id="DXHL01000008">
    <property type="protein sequence ID" value="HIW10238.1"/>
    <property type="molecule type" value="Genomic_DNA"/>
</dbReference>
<dbReference type="PANTHER" id="PTHR30404:SF0">
    <property type="entry name" value="N-ACETYLMURAMOYL-L-ALANINE AMIDASE AMIC"/>
    <property type="match status" value="1"/>
</dbReference>
<feature type="region of interest" description="Disordered" evidence="4">
    <location>
        <begin position="261"/>
        <end position="298"/>
    </location>
</feature>
<dbReference type="EC" id="3.5.1.28" evidence="2"/>
<evidence type="ECO:0000256" key="1">
    <source>
        <dbReference type="ARBA" id="ARBA00001561"/>
    </source>
</evidence>
<evidence type="ECO:0000256" key="3">
    <source>
        <dbReference type="ARBA" id="ARBA00022801"/>
    </source>
</evidence>
<dbReference type="FunFam" id="3.40.630.40:FF:000005">
    <property type="entry name" value="N-acetylmuramoyl-L-alanine amidase (AmiA)"/>
    <property type="match status" value="1"/>
</dbReference>
<keyword evidence="5" id="KW-0732">Signal</keyword>
<accession>A0A9D1QBV6</accession>
<comment type="catalytic activity">
    <reaction evidence="1">
        <text>Hydrolyzes the link between N-acetylmuramoyl residues and L-amino acid residues in certain cell-wall glycopeptides.</text>
        <dbReference type="EC" id="3.5.1.28"/>
    </reaction>
</comment>
<proteinExistence type="predicted"/>
<dbReference type="Pfam" id="PF01520">
    <property type="entry name" value="Amidase_3"/>
    <property type="match status" value="1"/>
</dbReference>
<dbReference type="SMART" id="SM00646">
    <property type="entry name" value="Ami_3"/>
    <property type="match status" value="1"/>
</dbReference>
<dbReference type="SUPFAM" id="SSF53187">
    <property type="entry name" value="Zn-dependent exopeptidases"/>
    <property type="match status" value="1"/>
</dbReference>